<proteinExistence type="inferred from homology"/>
<dbReference type="InterPro" id="IPR001365">
    <property type="entry name" value="A_deaminase_dom"/>
</dbReference>
<protein>
    <recommendedName>
        <fullName evidence="3">adenosine deaminase</fullName>
        <ecNumber evidence="3">3.5.4.4</ecNumber>
    </recommendedName>
</protein>
<sequence length="410" mass="45589">METDTATGSVSTLPLEFFQQLPKTDLHVHLDGSLRLETIIDLAKKHGVEMPSYDPAELRRAMRLGQNTGSLVEYLKAFDVTLRVLQTEDALFRVAYELAEDAARENVRYMEVRYAPMLHTRLGLKLTSVVEAVLAGLRAAHDNLGIESAVIVCGIRNISPHSSLEMAELAVAYKNRGVVGFDLAGAEYDNPAKHHKAAFQLVRDNNINCTIHAGEAYGPESIAQAIHVCGAHRIGHGCRLRENGDLLHYVNDHRIPLEACPSSNVQTGAVRDLASHPLKLYYNLGLRVTVNTDNRLVTDTTVSNELWLCHTKMGMSLRDIKTILVSGFKSAFMPFHIKQSYLRRVTEELERFQPDGRILPARKPESSRHEQETWLPRGVVPPVSFDVQKPVSEVSPVHAAVERAIEDGAN</sequence>
<evidence type="ECO:0000256" key="3">
    <source>
        <dbReference type="ARBA" id="ARBA00012784"/>
    </source>
</evidence>
<evidence type="ECO:0000256" key="4">
    <source>
        <dbReference type="ARBA" id="ARBA00022723"/>
    </source>
</evidence>
<dbReference type="Gene3D" id="3.20.20.140">
    <property type="entry name" value="Metal-dependent hydrolases"/>
    <property type="match status" value="1"/>
</dbReference>
<comment type="cofactor">
    <cofactor evidence="1">
        <name>Zn(2+)</name>
        <dbReference type="ChEBI" id="CHEBI:29105"/>
    </cofactor>
</comment>
<gene>
    <name evidence="8" type="primary">add</name>
    <name evidence="8" type="ORF">POL67_45750</name>
</gene>
<evidence type="ECO:0000259" key="7">
    <source>
        <dbReference type="Pfam" id="PF00962"/>
    </source>
</evidence>
<evidence type="ECO:0000313" key="9">
    <source>
        <dbReference type="Proteomes" id="UP001221411"/>
    </source>
</evidence>
<dbReference type="EC" id="3.5.4.4" evidence="3"/>
<comment type="caution">
    <text evidence="8">The sequence shown here is derived from an EMBL/GenBank/DDBJ whole genome shotgun (WGS) entry which is preliminary data.</text>
</comment>
<dbReference type="SUPFAM" id="SSF51556">
    <property type="entry name" value="Metallo-dependent hydrolases"/>
    <property type="match status" value="1"/>
</dbReference>
<keyword evidence="9" id="KW-1185">Reference proteome</keyword>
<dbReference type="GO" id="GO:0016787">
    <property type="term" value="F:hydrolase activity"/>
    <property type="evidence" value="ECO:0007669"/>
    <property type="project" value="UniProtKB-KW"/>
</dbReference>
<dbReference type="RefSeq" id="WP_271927770.1">
    <property type="nucleotide sequence ID" value="NZ_JAQNDO010000001.1"/>
</dbReference>
<dbReference type="PANTHER" id="PTHR11409">
    <property type="entry name" value="ADENOSINE DEAMINASE"/>
    <property type="match status" value="1"/>
</dbReference>
<keyword evidence="5 8" id="KW-0378">Hydrolase</keyword>
<accession>A0ABT5F6I7</accession>
<dbReference type="Proteomes" id="UP001221411">
    <property type="component" value="Unassembled WGS sequence"/>
</dbReference>
<reference evidence="8 9" key="1">
    <citation type="submission" date="2022-11" db="EMBL/GenBank/DDBJ databases">
        <title>Minimal conservation of predation-associated metabolite biosynthetic gene clusters underscores biosynthetic potential of Myxococcota including descriptions for ten novel species: Archangium lansinium sp. nov., Myxococcus landrumus sp. nov., Nannocystis bai.</title>
        <authorList>
            <person name="Ahearne A."/>
            <person name="Stevens C."/>
            <person name="Dowd S."/>
        </authorList>
    </citation>
    <scope>NUCLEOTIDE SEQUENCE [LARGE SCALE GENOMIC DNA]</scope>
    <source>
        <strain evidence="8 9">RJM3</strain>
    </source>
</reference>
<evidence type="ECO:0000256" key="1">
    <source>
        <dbReference type="ARBA" id="ARBA00001947"/>
    </source>
</evidence>
<comment type="similarity">
    <text evidence="2">Belongs to the metallo-dependent hydrolases superfamily. Adenosine and AMP deaminases family.</text>
</comment>
<evidence type="ECO:0000256" key="2">
    <source>
        <dbReference type="ARBA" id="ARBA00006676"/>
    </source>
</evidence>
<dbReference type="PANTHER" id="PTHR11409:SF43">
    <property type="entry name" value="ADENOSINE DEAMINASE"/>
    <property type="match status" value="1"/>
</dbReference>
<evidence type="ECO:0000256" key="5">
    <source>
        <dbReference type="ARBA" id="ARBA00022801"/>
    </source>
</evidence>
<dbReference type="Pfam" id="PF00962">
    <property type="entry name" value="A_deaminase"/>
    <property type="match status" value="1"/>
</dbReference>
<dbReference type="CDD" id="cd01320">
    <property type="entry name" value="ADA"/>
    <property type="match status" value="1"/>
</dbReference>
<organism evidence="8 9">
    <name type="scientific">Polyangium mundeleinium</name>
    <dbReference type="NCBI Taxonomy" id="2995306"/>
    <lineage>
        <taxon>Bacteria</taxon>
        <taxon>Pseudomonadati</taxon>
        <taxon>Myxococcota</taxon>
        <taxon>Polyangia</taxon>
        <taxon>Polyangiales</taxon>
        <taxon>Polyangiaceae</taxon>
        <taxon>Polyangium</taxon>
    </lineage>
</organism>
<evidence type="ECO:0000256" key="6">
    <source>
        <dbReference type="ARBA" id="ARBA00022833"/>
    </source>
</evidence>
<evidence type="ECO:0000313" key="8">
    <source>
        <dbReference type="EMBL" id="MDC0748720.1"/>
    </source>
</evidence>
<dbReference type="InterPro" id="IPR032466">
    <property type="entry name" value="Metal_Hydrolase"/>
</dbReference>
<name>A0ABT5F6I7_9BACT</name>
<dbReference type="InterPro" id="IPR006330">
    <property type="entry name" value="Ado/ade_deaminase"/>
</dbReference>
<feature type="domain" description="Adenosine deaminase" evidence="7">
    <location>
        <begin position="22"/>
        <end position="346"/>
    </location>
</feature>
<keyword evidence="6" id="KW-0862">Zinc</keyword>
<dbReference type="NCBIfam" id="TIGR01430">
    <property type="entry name" value="aden_deam"/>
    <property type="match status" value="1"/>
</dbReference>
<keyword evidence="4" id="KW-0479">Metal-binding</keyword>
<dbReference type="EMBL" id="JAQNDO010000001">
    <property type="protein sequence ID" value="MDC0748720.1"/>
    <property type="molecule type" value="Genomic_DNA"/>
</dbReference>